<dbReference type="KEGG" id="man:A11S_2405"/>
<keyword evidence="1" id="KW-1133">Transmembrane helix</keyword>
<feature type="transmembrane region" description="Helical" evidence="1">
    <location>
        <begin position="79"/>
        <end position="97"/>
    </location>
</feature>
<evidence type="ECO:0000313" key="3">
    <source>
        <dbReference type="Proteomes" id="UP000011932"/>
    </source>
</evidence>
<dbReference type="RefSeq" id="WP_015468702.1">
    <property type="nucleotide sequence ID" value="NC_020812.1"/>
</dbReference>
<keyword evidence="1" id="KW-0472">Membrane</keyword>
<dbReference type="AlphaFoldDB" id="M4W179"/>
<organism evidence="2 3">
    <name type="scientific">Micavibrio aeruginosavorus EPB</name>
    <dbReference type="NCBI Taxonomy" id="349215"/>
    <lineage>
        <taxon>Bacteria</taxon>
        <taxon>Pseudomonadati</taxon>
        <taxon>Bdellovibrionota</taxon>
        <taxon>Bdellovibrionia</taxon>
        <taxon>Bdellovibrionales</taxon>
        <taxon>Pseudobdellovibrionaceae</taxon>
        <taxon>Micavibrio</taxon>
    </lineage>
</organism>
<feature type="transmembrane region" description="Helical" evidence="1">
    <location>
        <begin position="40"/>
        <end position="59"/>
    </location>
</feature>
<reference evidence="2 3" key="1">
    <citation type="journal article" date="2013" name="ISME J.">
        <title>By their genes ye shall know them: genomic signatures of predatory bacteria.</title>
        <authorList>
            <person name="Pasternak Z."/>
            <person name="Pietrokovski S."/>
            <person name="Rotem O."/>
            <person name="Gophna U."/>
            <person name="Lurie-Weinberger M.N."/>
            <person name="Jurkevitch E."/>
        </authorList>
    </citation>
    <scope>NUCLEOTIDE SEQUENCE [LARGE SCALE GENOMIC DNA]</scope>
    <source>
        <strain evidence="2">EPB</strain>
    </source>
</reference>
<proteinExistence type="predicted"/>
<evidence type="ECO:0000256" key="1">
    <source>
        <dbReference type="SAM" id="Phobius"/>
    </source>
</evidence>
<dbReference type="EMBL" id="CP003538">
    <property type="protein sequence ID" value="AGH99199.1"/>
    <property type="molecule type" value="Genomic_DNA"/>
</dbReference>
<protein>
    <submittedName>
        <fullName evidence="2">Uncharacterized protein</fullName>
    </submittedName>
</protein>
<dbReference type="STRING" id="349215.A11S_2405"/>
<name>M4W179_9BACT</name>
<keyword evidence="1" id="KW-0812">Transmembrane</keyword>
<sequence length="133" mass="13387">MTKITKKEHSKSSALENVLGYSGIAGIVAAPLLAITSLPASAALAAFTGAAAIYSFGTALDVREKDNTLGFVAALKKNALLKTFAATATGAVLYLAIAGHDAPQTTKTEAAAKAEATTQSIRGGASLPVLKAQ</sequence>
<gene>
    <name evidence="2" type="ORF">A11S_2405</name>
</gene>
<dbReference type="Proteomes" id="UP000011932">
    <property type="component" value="Chromosome"/>
</dbReference>
<feature type="transmembrane region" description="Helical" evidence="1">
    <location>
        <begin position="12"/>
        <end position="34"/>
    </location>
</feature>
<dbReference type="HOGENOM" id="CLU_1904310_0_0_5"/>
<accession>M4W179</accession>
<evidence type="ECO:0000313" key="2">
    <source>
        <dbReference type="EMBL" id="AGH99199.1"/>
    </source>
</evidence>